<dbReference type="EMBL" id="NOXU01000026">
    <property type="protein sequence ID" value="OYQ35352.1"/>
    <property type="molecule type" value="Genomic_DNA"/>
</dbReference>
<evidence type="ECO:0000313" key="1">
    <source>
        <dbReference type="EMBL" id="OYQ35352.1"/>
    </source>
</evidence>
<dbReference type="AlphaFoldDB" id="A0A255Z1M2"/>
<evidence type="ECO:0000313" key="2">
    <source>
        <dbReference type="Proteomes" id="UP000216998"/>
    </source>
</evidence>
<comment type="caution">
    <text evidence="1">The sequence shown here is derived from an EMBL/GenBank/DDBJ whole genome shotgun (WGS) entry which is preliminary data.</text>
</comment>
<proteinExistence type="predicted"/>
<sequence>MLSVLLLAGCAETAAVTEVRVPAAVAAGRVVIDLPVGHKAGAYEWGWGCDGPYHDVAWIAEGGIDRILADALRDGAGWGGLSLTPGAGRVLSGRLVDIDLSLCRRMSGDTRRSVGTTGTGRVRIDWEVTDPPRAVHRFTTEGTGESDVPSLNGKYGIIIRNAMADATRRLATLPEFRYLALSSPATGTAVSAAPSPALASIGAAPTLPTAVQPTVEVTAPHQTQDIADEGDGASQSAALIRWGSLTGVIADPGGLVLLPDTGANLPTPVPLMLADGRVVDSEVAAQAFGFILLRLPAGLWPAITIRRQRPGVSQFLYRPGDDGSSAAMVAAHIGPARSQGTEVPSLLLDLDTAVWRDPPWMLVDEEGRLAALRGQRTLPGDPAPYYAPAGVMAHFRTITPPTATDATAP</sequence>
<name>A0A255Z1M2_9PROT</name>
<reference evidence="1 2" key="1">
    <citation type="submission" date="2017-07" db="EMBL/GenBank/DDBJ databases">
        <title>Niveispirillum cyanobacteriorum sp. nov., isolated from cyanobacterial aggregates in a eutrophic lake.</title>
        <authorList>
            <person name="Cai H."/>
        </authorList>
    </citation>
    <scope>NUCLEOTIDE SEQUENCE [LARGE SCALE GENOMIC DNA]</scope>
    <source>
        <strain evidence="2">TH1-14</strain>
    </source>
</reference>
<protein>
    <submittedName>
        <fullName evidence="1">Uncharacterized protein</fullName>
    </submittedName>
</protein>
<accession>A0A255Z1M2</accession>
<keyword evidence="2" id="KW-1185">Reference proteome</keyword>
<organism evidence="1 2">
    <name type="scientific">Niveispirillum lacus</name>
    <dbReference type="NCBI Taxonomy" id="1981099"/>
    <lineage>
        <taxon>Bacteria</taxon>
        <taxon>Pseudomonadati</taxon>
        <taxon>Pseudomonadota</taxon>
        <taxon>Alphaproteobacteria</taxon>
        <taxon>Rhodospirillales</taxon>
        <taxon>Azospirillaceae</taxon>
        <taxon>Niveispirillum</taxon>
    </lineage>
</organism>
<dbReference type="Proteomes" id="UP000216998">
    <property type="component" value="Unassembled WGS sequence"/>
</dbReference>
<gene>
    <name evidence="1" type="ORF">CHU95_09090</name>
</gene>